<comment type="caution">
    <text evidence="1">The sequence shown here is derived from an EMBL/GenBank/DDBJ whole genome shotgun (WGS) entry which is preliminary data.</text>
</comment>
<dbReference type="Proteomes" id="UP000036356">
    <property type="component" value="Unassembled WGS sequence"/>
</dbReference>
<reference evidence="1 2" key="1">
    <citation type="submission" date="2015-06" db="EMBL/GenBank/DDBJ databases">
        <title>Draft genome of the moderately acidophilic sulfate reducer Candidatus Desulfosporosinus acididurans strain M1.</title>
        <authorList>
            <person name="Poehlein A."/>
            <person name="Petzsch P."/>
            <person name="Johnson B.D."/>
            <person name="Schloemann M."/>
            <person name="Daniel R."/>
            <person name="Muehling M."/>
        </authorList>
    </citation>
    <scope>NUCLEOTIDE SEQUENCE [LARGE SCALE GENOMIC DNA]</scope>
    <source>
        <strain evidence="1 2">M1</strain>
    </source>
</reference>
<keyword evidence="2" id="KW-1185">Reference proteome</keyword>
<dbReference type="EMBL" id="LDZY01000007">
    <property type="protein sequence ID" value="KLU65726.1"/>
    <property type="molecule type" value="Genomic_DNA"/>
</dbReference>
<evidence type="ECO:0000313" key="1">
    <source>
        <dbReference type="EMBL" id="KLU65726.1"/>
    </source>
</evidence>
<organism evidence="1 2">
    <name type="scientific">Desulfosporosinus acididurans</name>
    <dbReference type="NCBI Taxonomy" id="476652"/>
    <lineage>
        <taxon>Bacteria</taxon>
        <taxon>Bacillati</taxon>
        <taxon>Bacillota</taxon>
        <taxon>Clostridia</taxon>
        <taxon>Eubacteriales</taxon>
        <taxon>Desulfitobacteriaceae</taxon>
        <taxon>Desulfosporosinus</taxon>
    </lineage>
</organism>
<gene>
    <name evidence="1" type="ORF">DEAC_c23560</name>
</gene>
<dbReference type="STRING" id="476652.DEAC_c23560"/>
<evidence type="ECO:0000313" key="2">
    <source>
        <dbReference type="Proteomes" id="UP000036356"/>
    </source>
</evidence>
<dbReference type="PATRIC" id="fig|476652.3.peg.2449"/>
<name>A0A0J1ILY9_9FIRM</name>
<sequence>MSNVASGIGAKLTVGATAIGTITKITSPQMKRTSIDVTTLSSPNGFKQFIAGLADPGKFTVEGFFDTSDSGQNLLYNKFVSSTIDTYTITFPSITGASWTASCFIDELDLAANVDMTKPLDFKASFQVSGQPSIGTTMTSGLTGLTLTGTSGTLSPTFANGTTSYAYTFTTSTAITVTPNGSTQQQYTLYVDGVSQGTFNTGSVSPTIAYATAGTTHKLDLVVSNSGFTPVTYSIIAVRTS</sequence>
<protein>
    <submittedName>
        <fullName evidence="1">Uncharacterized protein</fullName>
    </submittedName>
</protein>
<dbReference type="RefSeq" id="WP_047810206.1">
    <property type="nucleotide sequence ID" value="NZ_LDZY01000007.1"/>
</dbReference>
<accession>A0A0J1ILY9</accession>
<dbReference type="Gene3D" id="4.10.410.40">
    <property type="match status" value="1"/>
</dbReference>
<proteinExistence type="predicted"/>
<dbReference type="AlphaFoldDB" id="A0A0J1ILY9"/>